<protein>
    <recommendedName>
        <fullName evidence="2">PLOD1-3-like GT domain-containing protein</fullName>
    </recommendedName>
</protein>
<dbReference type="CDD" id="cd22997">
    <property type="entry name" value="GT_LH"/>
    <property type="match status" value="1"/>
</dbReference>
<name>A0AAD2G137_9STRA</name>
<organism evidence="3 4">
    <name type="scientific">Cylindrotheca closterium</name>
    <dbReference type="NCBI Taxonomy" id="2856"/>
    <lineage>
        <taxon>Eukaryota</taxon>
        <taxon>Sar</taxon>
        <taxon>Stramenopiles</taxon>
        <taxon>Ochrophyta</taxon>
        <taxon>Bacillariophyta</taxon>
        <taxon>Bacillariophyceae</taxon>
        <taxon>Bacillariophycidae</taxon>
        <taxon>Bacillariales</taxon>
        <taxon>Bacillariaceae</taxon>
        <taxon>Cylindrotheca</taxon>
    </lineage>
</organism>
<feature type="signal peptide" evidence="1">
    <location>
        <begin position="1"/>
        <end position="21"/>
    </location>
</feature>
<evidence type="ECO:0000313" key="3">
    <source>
        <dbReference type="EMBL" id="CAJ1959486.1"/>
    </source>
</evidence>
<accession>A0AAD2G137</accession>
<comment type="caution">
    <text evidence="3">The sequence shown here is derived from an EMBL/GenBank/DDBJ whole genome shotgun (WGS) entry which is preliminary data.</text>
</comment>
<keyword evidence="1" id="KW-0732">Signal</keyword>
<reference evidence="3" key="1">
    <citation type="submission" date="2023-08" db="EMBL/GenBank/DDBJ databases">
        <authorList>
            <person name="Audoor S."/>
            <person name="Bilcke G."/>
        </authorList>
    </citation>
    <scope>NUCLEOTIDE SEQUENCE</scope>
</reference>
<feature type="domain" description="PLOD1-3-like GT" evidence="2">
    <location>
        <begin position="198"/>
        <end position="320"/>
    </location>
</feature>
<proteinExistence type="predicted"/>
<dbReference type="EMBL" id="CAKOGP040002003">
    <property type="protein sequence ID" value="CAJ1959486.1"/>
    <property type="molecule type" value="Genomic_DNA"/>
</dbReference>
<gene>
    <name evidence="3" type="ORF">CYCCA115_LOCUS17907</name>
</gene>
<evidence type="ECO:0000313" key="4">
    <source>
        <dbReference type="Proteomes" id="UP001295423"/>
    </source>
</evidence>
<sequence length="565" mass="62206">MFTRSWFYALLVAQLTIGANASFFDSVPSPEQAHQDLDKLKVIIYETGPYSTSLQTFMDVADKYGLEAIVVGQGSTFSGFGSKYGQLKDSLHEMSHDPKALVAVIDGRDVLLNVNRDVERSAFEDRIDNFVENFKELVLGKPEAVLMSAEQQCCVAALCHADSPAYYFDPVTKKRANRACPSGEEGCGWVDNDNVAFWQSLMVAEAYQHTGSHETSPFLNAGLMAGTAKNLIELIDRMDLGEEEDDQAVLSAMYLQFPELIVLDYEQQLLGNNAWPKGLEEGCIYDFDPNMDEELFLTNTQTGTSPLILHTPGKFYDCLDTLIDRLGGVSDMRYLPANISNDRRLNYDNYGNYGNYANYGNYVAANYGANYGSNYRGSNYGGSNYGTNYGTITEPTETPDMDDADDADLEDLTRVFEEGEEDDSDGSNVLTWGLSCAAAGVLIAGLATRRRRTVTQDQHDNIQRALNDSDEAFALEDPKLLDDCVSVISSAVDEAADPDSLDLAEMSHQPLGTVDEHNAMFDVPVDTDGGAGQLKSVLSIGNCDEVCGGRTQSTEDLRRNRTVHW</sequence>
<feature type="chain" id="PRO_5042127389" description="PLOD1-3-like GT domain-containing protein" evidence="1">
    <location>
        <begin position="22"/>
        <end position="565"/>
    </location>
</feature>
<evidence type="ECO:0000259" key="2">
    <source>
        <dbReference type="Pfam" id="PF25342"/>
    </source>
</evidence>
<dbReference type="AlphaFoldDB" id="A0AAD2G137"/>
<dbReference type="InterPro" id="IPR057589">
    <property type="entry name" value="GT_PLOD"/>
</dbReference>
<evidence type="ECO:0000256" key="1">
    <source>
        <dbReference type="SAM" id="SignalP"/>
    </source>
</evidence>
<dbReference type="Proteomes" id="UP001295423">
    <property type="component" value="Unassembled WGS sequence"/>
</dbReference>
<dbReference type="Pfam" id="PF25342">
    <property type="entry name" value="GT_PLOD"/>
    <property type="match status" value="1"/>
</dbReference>
<keyword evidence="4" id="KW-1185">Reference proteome</keyword>